<dbReference type="EMBL" id="CP106793">
    <property type="protein sequence ID" value="UXY20984.1"/>
    <property type="molecule type" value="Genomic_DNA"/>
</dbReference>
<evidence type="ECO:0000256" key="2">
    <source>
        <dbReference type="SAM" id="Phobius"/>
    </source>
</evidence>
<dbReference type="RefSeq" id="WP_263231016.1">
    <property type="nucleotide sequence ID" value="NZ_CP106793.1"/>
</dbReference>
<proteinExistence type="predicted"/>
<protein>
    <submittedName>
        <fullName evidence="4">RICIN domain-containing protein</fullName>
    </submittedName>
</protein>
<gene>
    <name evidence="4" type="ORF">N8I84_21560</name>
</gene>
<keyword evidence="5" id="KW-1185">Reference proteome</keyword>
<dbReference type="Proteomes" id="UP001061298">
    <property type="component" value="Chromosome"/>
</dbReference>
<accession>A0ABY6E317</accession>
<feature type="region of interest" description="Disordered" evidence="1">
    <location>
        <begin position="333"/>
        <end position="378"/>
    </location>
</feature>
<dbReference type="InterPro" id="IPR035992">
    <property type="entry name" value="Ricin_B-like_lectins"/>
</dbReference>
<organism evidence="4 5">
    <name type="scientific">Streptomyces cynarae</name>
    <dbReference type="NCBI Taxonomy" id="2981134"/>
    <lineage>
        <taxon>Bacteria</taxon>
        <taxon>Bacillati</taxon>
        <taxon>Actinomycetota</taxon>
        <taxon>Actinomycetes</taxon>
        <taxon>Kitasatosporales</taxon>
        <taxon>Streptomycetaceae</taxon>
        <taxon>Streptomyces</taxon>
    </lineage>
</organism>
<dbReference type="PROSITE" id="PS50231">
    <property type="entry name" value="RICIN_B_LECTIN"/>
    <property type="match status" value="1"/>
</dbReference>
<evidence type="ECO:0000256" key="1">
    <source>
        <dbReference type="SAM" id="MobiDB-lite"/>
    </source>
</evidence>
<keyword evidence="2" id="KW-1133">Transmembrane helix</keyword>
<feature type="compositionally biased region" description="Low complexity" evidence="1">
    <location>
        <begin position="342"/>
        <end position="369"/>
    </location>
</feature>
<evidence type="ECO:0000259" key="3">
    <source>
        <dbReference type="SMART" id="SM00458"/>
    </source>
</evidence>
<sequence length="733" mass="78099">MEGQHGNAVGVEGAGVEVTQTTGAAQTVGTAGGSRKVGEALGAALPGRDLAAVPHLPRPAIRRSPPPALCVPCSAANGKRSRRKNLWIFAATFSASRTTQRCPAKWSGQMRRLKESTGMSLEREHRHVPGPPTSSVASRVGGHRADGHARGGHPKHRGRRLLARRGLWAGLAMVVVAGSAVVVSQASAQQKTLDLKKWYVLVNRNSGKVLDDRGSAKNDGAAVVQWARHGGTNQQWRFIDAGDGYYRLKNRNSGKVLDDLGWSKTAGSAIVQWKDLNGTNQQFKLAKSSNGYVRLVNRFSGMAVGVHNAAKADGGGVVQNRDRGADQQWQLVPAGSVGGAGTPTAPGSGVPASPTPSGTRPSSSSSSPAAGGGSSTKRFMGSDTVLIGGSMSDASAAAAPFDVRYAYVHSQPAPSSDYYSAARCQDAWSSWWGCWNGSTTAPGTYVTWRDDVAAHATYKGSPRPQKMLWTWYSLRDLGDAAGQGDGPGEVKAINRLDLLTRYLNDYRFFLQKIGTSHDAIDLEPDFWGYVRSLGDPHQVPAQVSGANPKDCGSQENSAAGLARCLISMAHKYAPNTAVGMHLSCFDWETDTQACVKDYANLGAQNADFLATDVSDRDAGWYAQPAHGGSDHFWTDQKAAAALTFYKTMAESVGKPVVLWQIPVGNMAQNNTLNHYKDDKVDWFFAHMDQVANAHVAGLFFGPGQQEQTTVESDGGNLINKTIAYHNSGGTALK</sequence>
<dbReference type="SUPFAM" id="SSF50370">
    <property type="entry name" value="Ricin B-like lectins"/>
    <property type="match status" value="1"/>
</dbReference>
<evidence type="ECO:0000313" key="5">
    <source>
        <dbReference type="Proteomes" id="UP001061298"/>
    </source>
</evidence>
<keyword evidence="2" id="KW-0812">Transmembrane</keyword>
<dbReference type="InterPro" id="IPR000772">
    <property type="entry name" value="Ricin_B_lectin"/>
</dbReference>
<feature type="region of interest" description="Disordered" evidence="1">
    <location>
        <begin position="120"/>
        <end position="158"/>
    </location>
</feature>
<reference evidence="4" key="1">
    <citation type="submission" date="2022-10" db="EMBL/GenBank/DDBJ databases">
        <authorList>
            <person name="Mo P."/>
        </authorList>
    </citation>
    <scope>NUCLEOTIDE SEQUENCE</scope>
    <source>
        <strain evidence="4">HUAS 13-4</strain>
    </source>
</reference>
<feature type="transmembrane region" description="Helical" evidence="2">
    <location>
        <begin position="166"/>
        <end position="186"/>
    </location>
</feature>
<keyword evidence="2" id="KW-0472">Membrane</keyword>
<evidence type="ECO:0000313" key="4">
    <source>
        <dbReference type="EMBL" id="UXY20984.1"/>
    </source>
</evidence>
<dbReference type="SMART" id="SM00458">
    <property type="entry name" value="RICIN"/>
    <property type="match status" value="1"/>
</dbReference>
<feature type="domain" description="Ricin B lectin" evidence="3">
    <location>
        <begin position="197"/>
        <end position="332"/>
    </location>
</feature>
<name>A0ABY6E317_9ACTN</name>
<dbReference type="Gene3D" id="2.80.10.50">
    <property type="match status" value="2"/>
</dbReference>
<dbReference type="Pfam" id="PF14200">
    <property type="entry name" value="RicinB_lectin_2"/>
    <property type="match status" value="2"/>
</dbReference>